<dbReference type="RefSeq" id="WP_320501294.1">
    <property type="nucleotide sequence ID" value="NZ_JAXCLX010000002.1"/>
</dbReference>
<dbReference type="EMBL" id="JAXCLX010000002">
    <property type="protein sequence ID" value="MDY0872820.1"/>
    <property type="molecule type" value="Genomic_DNA"/>
</dbReference>
<dbReference type="InterPro" id="IPR047729">
    <property type="entry name" value="Sce7726-like"/>
</dbReference>
<dbReference type="NCBIfam" id="NF033832">
    <property type="entry name" value="sce7726_fam"/>
    <property type="match status" value="1"/>
</dbReference>
<reference evidence="1 2" key="1">
    <citation type="journal article" date="2013" name="Antonie Van Leeuwenhoek">
        <title>Dongia rigui sp. nov., isolated from freshwater of a large wetland in Korea.</title>
        <authorList>
            <person name="Baik K.S."/>
            <person name="Hwang Y.M."/>
            <person name="Choi J.S."/>
            <person name="Kwon J."/>
            <person name="Seong C.N."/>
        </authorList>
    </citation>
    <scope>NUCLEOTIDE SEQUENCE [LARGE SCALE GENOMIC DNA]</scope>
    <source>
        <strain evidence="1 2">04SU4-P</strain>
    </source>
</reference>
<protein>
    <submittedName>
        <fullName evidence="1">Sce7726 family protein</fullName>
    </submittedName>
</protein>
<evidence type="ECO:0000313" key="2">
    <source>
        <dbReference type="Proteomes" id="UP001271769"/>
    </source>
</evidence>
<evidence type="ECO:0000313" key="1">
    <source>
        <dbReference type="EMBL" id="MDY0872820.1"/>
    </source>
</evidence>
<accession>A0ABU5DZX0</accession>
<name>A0ABU5DZX0_9PROT</name>
<proteinExistence type="predicted"/>
<comment type="caution">
    <text evidence="1">The sequence shown here is derived from an EMBL/GenBank/DDBJ whole genome shotgun (WGS) entry which is preliminary data.</text>
</comment>
<organism evidence="1 2">
    <name type="scientific">Dongia rigui</name>
    <dbReference type="NCBI Taxonomy" id="940149"/>
    <lineage>
        <taxon>Bacteria</taxon>
        <taxon>Pseudomonadati</taxon>
        <taxon>Pseudomonadota</taxon>
        <taxon>Alphaproteobacteria</taxon>
        <taxon>Rhodospirillales</taxon>
        <taxon>Dongiaceae</taxon>
        <taxon>Dongia</taxon>
    </lineage>
</organism>
<keyword evidence="2" id="KW-1185">Reference proteome</keyword>
<dbReference type="Proteomes" id="UP001271769">
    <property type="component" value="Unassembled WGS sequence"/>
</dbReference>
<gene>
    <name evidence="1" type="ORF">SMD31_12840</name>
</gene>
<sequence>MRDSDVRRATIAMLRDLHSGDTDTSIVQEMGVWSGSVRIDIAVINGELSGYELKSDRDTLDRLPLQADLYSRVFDRVSLVVGKRHAEKAVASVPAWWGVLLASEKDGAVHLRQKRRGRRNPGQDPYLVAQLLWKDEALSVLETIGSASGWRSKRIKAIHQHLADTIPLSQLLDYVRAALKRRQNWLGQTIPDQGNMPIDAKLHPRF</sequence>